<dbReference type="SUPFAM" id="SSF53098">
    <property type="entry name" value="Ribonuclease H-like"/>
    <property type="match status" value="1"/>
</dbReference>
<organism evidence="3 4">
    <name type="scientific">Cucumis melo var. makuwa</name>
    <name type="common">Oriental melon</name>
    <dbReference type="NCBI Taxonomy" id="1194695"/>
    <lineage>
        <taxon>Eukaryota</taxon>
        <taxon>Viridiplantae</taxon>
        <taxon>Streptophyta</taxon>
        <taxon>Embryophyta</taxon>
        <taxon>Tracheophyta</taxon>
        <taxon>Spermatophyta</taxon>
        <taxon>Magnoliopsida</taxon>
        <taxon>eudicotyledons</taxon>
        <taxon>Gunneridae</taxon>
        <taxon>Pentapetalae</taxon>
        <taxon>rosids</taxon>
        <taxon>fabids</taxon>
        <taxon>Cucurbitales</taxon>
        <taxon>Cucurbitaceae</taxon>
        <taxon>Benincaseae</taxon>
        <taxon>Cucumis</taxon>
    </lineage>
</organism>
<dbReference type="InterPro" id="IPR001584">
    <property type="entry name" value="Integrase_cat-core"/>
</dbReference>
<dbReference type="EMBL" id="SSTD01016419">
    <property type="protein sequence ID" value="TYK00843.1"/>
    <property type="molecule type" value="Genomic_DNA"/>
</dbReference>
<evidence type="ECO:0000256" key="1">
    <source>
        <dbReference type="SAM" id="MobiDB-lite"/>
    </source>
</evidence>
<reference evidence="3 4" key="1">
    <citation type="submission" date="2019-08" db="EMBL/GenBank/DDBJ databases">
        <title>Draft genome sequences of two oriental melons (Cucumis melo L. var makuwa).</title>
        <authorList>
            <person name="Kwon S.-Y."/>
        </authorList>
    </citation>
    <scope>NUCLEOTIDE SEQUENCE [LARGE SCALE GENOMIC DNA]</scope>
    <source>
        <strain evidence="4">cv. Chang Bougi</strain>
        <tissue evidence="3">Leaf</tissue>
    </source>
</reference>
<dbReference type="Proteomes" id="UP000321947">
    <property type="component" value="Unassembled WGS sequence"/>
</dbReference>
<evidence type="ECO:0000313" key="4">
    <source>
        <dbReference type="Proteomes" id="UP000321947"/>
    </source>
</evidence>
<dbReference type="AlphaFoldDB" id="A0A5D3BM47"/>
<protein>
    <submittedName>
        <fullName evidence="3">Gag/pol protein</fullName>
    </submittedName>
</protein>
<dbReference type="PROSITE" id="PS50994">
    <property type="entry name" value="INTEGRASE"/>
    <property type="match status" value="1"/>
</dbReference>
<gene>
    <name evidence="3" type="ORF">E5676_scaffold509G00040</name>
</gene>
<accession>A0A5D3BM47</accession>
<feature type="region of interest" description="Disordered" evidence="1">
    <location>
        <begin position="174"/>
        <end position="193"/>
    </location>
</feature>
<dbReference type="InterPro" id="IPR036397">
    <property type="entry name" value="RNaseH_sf"/>
</dbReference>
<dbReference type="InterPro" id="IPR012337">
    <property type="entry name" value="RNaseH-like_sf"/>
</dbReference>
<sequence length="480" mass="55253">MSSSIIALLKKEHLTGENYAMWKSKLNMILVIVDLRFILMEECPPFPTQNASESIRDAYNRRTKANDKACLYILASMSDILSKKHEIMVTARQIMDSHKELFRQPSIQIKQEAIKYVYNAHMKEGQSVREHCLDMIVNFNVAEMNGAVIDEKSQSLKGQKKGEANVAHFRRFAPSSSGSEKIQKEKGEKGKGHTIADDYSRYGYLYLMEHKSKALEKFKEYKAKVQNLLSRKNKILQSDQGGEYMDLRFQGYMIEHGIQSQLSAPGTPQLNRVSKRRTRTLLDMVHSMMSYTQLPSTFWGYIIETAVHILNNVSSKSVSETPFKLWKRRKPSLSHFRIWGCPTHVFVTNSKKLEPRSRLCQFIGYPKETRGGLFFDPQENRVFVSTNATFLEEDHMRDHKPQSKLVLNEETDESTRVVDEVGPELMKPPHHIVVPDDGVEDPLCHTPSRTTCYLRPKDGVKPTNNAFLYLYLSTLLKTFM</sequence>
<proteinExistence type="predicted"/>
<comment type="caution">
    <text evidence="3">The sequence shown here is derived from an EMBL/GenBank/DDBJ whole genome shotgun (WGS) entry which is preliminary data.</text>
</comment>
<dbReference type="PANTHER" id="PTHR42648:SF27">
    <property type="entry name" value="RNA-DIRECTED DNA POLYMERASE"/>
    <property type="match status" value="1"/>
</dbReference>
<evidence type="ECO:0000259" key="2">
    <source>
        <dbReference type="PROSITE" id="PS50994"/>
    </source>
</evidence>
<dbReference type="InterPro" id="IPR039537">
    <property type="entry name" value="Retrotran_Ty1/copia-like"/>
</dbReference>
<dbReference type="InterPro" id="IPR057670">
    <property type="entry name" value="SH3_retrovirus"/>
</dbReference>
<dbReference type="Gene3D" id="3.30.420.10">
    <property type="entry name" value="Ribonuclease H-like superfamily/Ribonuclease H"/>
    <property type="match status" value="1"/>
</dbReference>
<name>A0A5D3BM47_CUCMM</name>
<feature type="compositionally biased region" description="Basic and acidic residues" evidence="1">
    <location>
        <begin position="181"/>
        <end position="193"/>
    </location>
</feature>
<evidence type="ECO:0000313" key="3">
    <source>
        <dbReference type="EMBL" id="TYK00843.1"/>
    </source>
</evidence>
<dbReference type="PANTHER" id="PTHR42648">
    <property type="entry name" value="TRANSPOSASE, PUTATIVE-RELATED"/>
    <property type="match status" value="1"/>
</dbReference>
<dbReference type="GO" id="GO:0015074">
    <property type="term" value="P:DNA integration"/>
    <property type="evidence" value="ECO:0007669"/>
    <property type="project" value="InterPro"/>
</dbReference>
<dbReference type="GO" id="GO:0003676">
    <property type="term" value="F:nucleic acid binding"/>
    <property type="evidence" value="ECO:0007669"/>
    <property type="project" value="InterPro"/>
</dbReference>
<feature type="domain" description="Integrase catalytic" evidence="2">
    <location>
        <begin position="170"/>
        <end position="330"/>
    </location>
</feature>
<dbReference type="Pfam" id="PF25597">
    <property type="entry name" value="SH3_retrovirus"/>
    <property type="match status" value="1"/>
</dbReference>